<evidence type="ECO:0000313" key="2">
    <source>
        <dbReference type="EMBL" id="PVY44111.1"/>
    </source>
</evidence>
<accession>A0A2U1B676</accession>
<keyword evidence="1" id="KW-1133">Transmembrane helix</keyword>
<comment type="caution">
    <text evidence="2">The sequence shown here is derived from an EMBL/GenBank/DDBJ whole genome shotgun (WGS) entry which is preliminary data.</text>
</comment>
<dbReference type="EMBL" id="QEKI01000001">
    <property type="protein sequence ID" value="PVY44111.1"/>
    <property type="molecule type" value="Genomic_DNA"/>
</dbReference>
<dbReference type="AlphaFoldDB" id="A0A2U1B676"/>
<proteinExistence type="predicted"/>
<gene>
    <name evidence="2" type="ORF">C8E01_101475</name>
</gene>
<keyword evidence="3" id="KW-1185">Reference proteome</keyword>
<keyword evidence="1" id="KW-0812">Transmembrane</keyword>
<feature type="transmembrane region" description="Helical" evidence="1">
    <location>
        <begin position="6"/>
        <end position="24"/>
    </location>
</feature>
<evidence type="ECO:0000313" key="3">
    <source>
        <dbReference type="Proteomes" id="UP000245466"/>
    </source>
</evidence>
<dbReference type="Proteomes" id="UP000245466">
    <property type="component" value="Unassembled WGS sequence"/>
</dbReference>
<name>A0A2U1B676_9BACT</name>
<keyword evidence="1" id="KW-0472">Membrane</keyword>
<reference evidence="2 3" key="1">
    <citation type="submission" date="2018-04" db="EMBL/GenBank/DDBJ databases">
        <title>Genomic Encyclopedia of Type Strains, Phase IV (KMG-IV): sequencing the most valuable type-strain genomes for metagenomic binning, comparative biology and taxonomic classification.</title>
        <authorList>
            <person name="Goeker M."/>
        </authorList>
    </citation>
    <scope>NUCLEOTIDE SEQUENCE [LARGE SCALE GENOMIC DNA]</scope>
    <source>
        <strain evidence="2 3">DSM 100231</strain>
    </source>
</reference>
<organism evidence="2 3">
    <name type="scientific">Pontibacter virosus</name>
    <dbReference type="NCBI Taxonomy" id="1765052"/>
    <lineage>
        <taxon>Bacteria</taxon>
        <taxon>Pseudomonadati</taxon>
        <taxon>Bacteroidota</taxon>
        <taxon>Cytophagia</taxon>
        <taxon>Cytophagales</taxon>
        <taxon>Hymenobacteraceae</taxon>
        <taxon>Pontibacter</taxon>
    </lineage>
</organism>
<evidence type="ECO:0000256" key="1">
    <source>
        <dbReference type="SAM" id="Phobius"/>
    </source>
</evidence>
<sequence length="44" mass="4885">MDGSLFVFAPVLLLLYLSRILLYLPNLTKANPTAPLTTIFASFQ</sequence>
<protein>
    <submittedName>
        <fullName evidence="2">Uncharacterized protein</fullName>
    </submittedName>
</protein>